<evidence type="ECO:0000256" key="1">
    <source>
        <dbReference type="SAM" id="MobiDB-lite"/>
    </source>
</evidence>
<dbReference type="AlphaFoldDB" id="A0AAN8S5Y3"/>
<protein>
    <submittedName>
        <fullName evidence="3">Uncharacterized protein</fullName>
    </submittedName>
</protein>
<dbReference type="Proteomes" id="UP001372834">
    <property type="component" value="Unassembled WGS sequence"/>
</dbReference>
<proteinExistence type="predicted"/>
<accession>A0AAN8S5Y3</accession>
<sequence length="263" mass="29795">MSTKRHIVLPAWTAKVPMILDIVNVPGNNQPATLIESHNCEFNLRLLLRLIIYYAAVSLVSGIFVSDIRGIEAEDLPTTKVNCPNVRDGHIADTSKDTNRTVLKIIDIDGRAEVSVEDSFILHQAGSKYDLIDSQAQWLAVQKRQAEGVTGVQQATVVNNMSRTSGYLNSGMETESEKSYRYKRKQQKKHRSRSRSPSDFSKGRLPDEVKKHLEFRLIDTEGMSETQLRDIPYKVVETNTSGRVHRKQSPSGRRKHHSKRCIK</sequence>
<keyword evidence="2" id="KW-1133">Transmembrane helix</keyword>
<feature type="compositionally biased region" description="Basic residues" evidence="1">
    <location>
        <begin position="181"/>
        <end position="194"/>
    </location>
</feature>
<keyword evidence="2" id="KW-0812">Transmembrane</keyword>
<evidence type="ECO:0000313" key="3">
    <source>
        <dbReference type="EMBL" id="KAK6630537.1"/>
    </source>
</evidence>
<feature type="region of interest" description="Disordered" evidence="1">
    <location>
        <begin position="163"/>
        <end position="206"/>
    </location>
</feature>
<keyword evidence="2" id="KW-0472">Membrane</keyword>
<gene>
    <name evidence="3" type="ORF">RUM43_014522</name>
</gene>
<organism evidence="3 4">
    <name type="scientific">Polyplax serrata</name>
    <name type="common">Common mouse louse</name>
    <dbReference type="NCBI Taxonomy" id="468196"/>
    <lineage>
        <taxon>Eukaryota</taxon>
        <taxon>Metazoa</taxon>
        <taxon>Ecdysozoa</taxon>
        <taxon>Arthropoda</taxon>
        <taxon>Hexapoda</taxon>
        <taxon>Insecta</taxon>
        <taxon>Pterygota</taxon>
        <taxon>Neoptera</taxon>
        <taxon>Paraneoptera</taxon>
        <taxon>Psocodea</taxon>
        <taxon>Troctomorpha</taxon>
        <taxon>Phthiraptera</taxon>
        <taxon>Anoplura</taxon>
        <taxon>Polyplacidae</taxon>
        <taxon>Polyplax</taxon>
    </lineage>
</organism>
<dbReference type="EMBL" id="JAWJWE010000010">
    <property type="protein sequence ID" value="KAK6630537.1"/>
    <property type="molecule type" value="Genomic_DNA"/>
</dbReference>
<feature type="region of interest" description="Disordered" evidence="1">
    <location>
        <begin position="233"/>
        <end position="263"/>
    </location>
</feature>
<evidence type="ECO:0000256" key="2">
    <source>
        <dbReference type="SAM" id="Phobius"/>
    </source>
</evidence>
<feature type="compositionally biased region" description="Basic residues" evidence="1">
    <location>
        <begin position="243"/>
        <end position="263"/>
    </location>
</feature>
<name>A0AAN8S5Y3_POLSC</name>
<reference evidence="3 4" key="1">
    <citation type="submission" date="2023-10" db="EMBL/GenBank/DDBJ databases">
        <title>Genomes of two closely related lineages of the louse Polyplax serrata with different host specificities.</title>
        <authorList>
            <person name="Martinu J."/>
            <person name="Tarabai H."/>
            <person name="Stefka J."/>
            <person name="Hypsa V."/>
        </authorList>
    </citation>
    <scope>NUCLEOTIDE SEQUENCE [LARGE SCALE GENOMIC DNA]</scope>
    <source>
        <strain evidence="3">HR10_N</strain>
    </source>
</reference>
<feature type="compositionally biased region" description="Polar residues" evidence="1">
    <location>
        <begin position="163"/>
        <end position="173"/>
    </location>
</feature>
<evidence type="ECO:0000313" key="4">
    <source>
        <dbReference type="Proteomes" id="UP001372834"/>
    </source>
</evidence>
<comment type="caution">
    <text evidence="3">The sequence shown here is derived from an EMBL/GenBank/DDBJ whole genome shotgun (WGS) entry which is preliminary data.</text>
</comment>
<feature type="transmembrane region" description="Helical" evidence="2">
    <location>
        <begin position="46"/>
        <end position="65"/>
    </location>
</feature>